<dbReference type="Proteomes" id="UP000885779">
    <property type="component" value="Unassembled WGS sequence"/>
</dbReference>
<evidence type="ECO:0000313" key="3">
    <source>
        <dbReference type="EMBL" id="HGY54060.1"/>
    </source>
</evidence>
<dbReference type="InterPro" id="IPR029016">
    <property type="entry name" value="GAF-like_dom_sf"/>
</dbReference>
<dbReference type="EMBL" id="DRQG01000001">
    <property type="protein sequence ID" value="HGY54060.1"/>
    <property type="molecule type" value="Genomic_DNA"/>
</dbReference>
<dbReference type="SUPFAM" id="SSF81606">
    <property type="entry name" value="PP2C-like"/>
    <property type="match status" value="1"/>
</dbReference>
<protein>
    <submittedName>
        <fullName evidence="3">GAF domain-containing protein</fullName>
    </submittedName>
</protein>
<dbReference type="PANTHER" id="PTHR43156:SF2">
    <property type="entry name" value="STAGE II SPORULATION PROTEIN E"/>
    <property type="match status" value="1"/>
</dbReference>
<dbReference type="PANTHER" id="PTHR43156">
    <property type="entry name" value="STAGE II SPORULATION PROTEIN E-RELATED"/>
    <property type="match status" value="1"/>
</dbReference>
<evidence type="ECO:0000256" key="1">
    <source>
        <dbReference type="ARBA" id="ARBA00022801"/>
    </source>
</evidence>
<dbReference type="Gene3D" id="3.60.40.10">
    <property type="entry name" value="PPM-type phosphatase domain"/>
    <property type="match status" value="1"/>
</dbReference>
<accession>A0A7V4TXE3</accession>
<dbReference type="InterPro" id="IPR001932">
    <property type="entry name" value="PPM-type_phosphatase-like_dom"/>
</dbReference>
<reference evidence="3" key="1">
    <citation type="journal article" date="2020" name="mSystems">
        <title>Genome- and Community-Level Interaction Insights into Carbon Utilization and Element Cycling Functions of Hydrothermarchaeota in Hydrothermal Sediment.</title>
        <authorList>
            <person name="Zhou Z."/>
            <person name="Liu Y."/>
            <person name="Xu W."/>
            <person name="Pan J."/>
            <person name="Luo Z.H."/>
            <person name="Li M."/>
        </authorList>
    </citation>
    <scope>NUCLEOTIDE SEQUENCE [LARGE SCALE GENOMIC DNA]</scope>
    <source>
        <strain evidence="3">HyVt-577</strain>
    </source>
</reference>
<proteinExistence type="predicted"/>
<feature type="domain" description="PPM-type phosphatase" evidence="2">
    <location>
        <begin position="217"/>
        <end position="431"/>
    </location>
</feature>
<dbReference type="InterPro" id="IPR036457">
    <property type="entry name" value="PPM-type-like_dom_sf"/>
</dbReference>
<keyword evidence="1" id="KW-0378">Hydrolase</keyword>
<sequence length="433" mass="48867">MVSIPTRKEIETLQQENEKLRTTVTELSVLNDIAIAISSSQSLDKIIDLIVQKCIRYFSVEQAAVLLLEQKDKKDRFRTLVRRADQSRFTLPYRLNDLLTGWMIKNRKPLLINDFENDSRFPCPESPIAIHSLLCVPLMLKGNMTGLICLFNKKDAGLFTEQELRLLSIIASESAQVIENARLLETEKEYLRTREELRMAASIQRELLPKEIPQLPNYEMAAINIPARTVSGDYYDFVLLSENQIAFCLGDVSGKGMPAALLTANLQATLRSQIFLKNPPAKCLAYSNTLLFNNTSAEKFATLFYGVIDTADHTLSFCNAGHDPPYLLSTLGRMRRLKSGGIVLGFLSDFAYSEEDISLEKGDVLFLFSDGVTEAMNPAEKEFSEERLEQVLQELRENSAREIIDTVLSEIRQHMAGANQADDITMVVIKRIN</sequence>
<gene>
    <name evidence="3" type="ORF">ENK44_00015</name>
</gene>
<evidence type="ECO:0000259" key="2">
    <source>
        <dbReference type="PROSITE" id="PS51746"/>
    </source>
</evidence>
<comment type="caution">
    <text evidence="3">The sequence shown here is derived from an EMBL/GenBank/DDBJ whole genome shotgun (WGS) entry which is preliminary data.</text>
</comment>
<dbReference type="SMART" id="SM00065">
    <property type="entry name" value="GAF"/>
    <property type="match status" value="1"/>
</dbReference>
<name>A0A7V4TXE3_CALAY</name>
<dbReference type="PROSITE" id="PS51746">
    <property type="entry name" value="PPM_2"/>
    <property type="match status" value="1"/>
</dbReference>
<dbReference type="InterPro" id="IPR003018">
    <property type="entry name" value="GAF"/>
</dbReference>
<dbReference type="SMART" id="SM00331">
    <property type="entry name" value="PP2C_SIG"/>
    <property type="match status" value="1"/>
</dbReference>
<dbReference type="SUPFAM" id="SSF55781">
    <property type="entry name" value="GAF domain-like"/>
    <property type="match status" value="1"/>
</dbReference>
<dbReference type="AlphaFoldDB" id="A0A7V4TXE3"/>
<dbReference type="GO" id="GO:0016791">
    <property type="term" value="F:phosphatase activity"/>
    <property type="evidence" value="ECO:0007669"/>
    <property type="project" value="TreeGrafter"/>
</dbReference>
<organism evidence="3">
    <name type="scientific">Caldithrix abyssi</name>
    <dbReference type="NCBI Taxonomy" id="187145"/>
    <lineage>
        <taxon>Bacteria</taxon>
        <taxon>Pseudomonadati</taxon>
        <taxon>Calditrichota</taxon>
        <taxon>Calditrichia</taxon>
        <taxon>Calditrichales</taxon>
        <taxon>Calditrichaceae</taxon>
        <taxon>Caldithrix</taxon>
    </lineage>
</organism>
<dbReference type="Pfam" id="PF13185">
    <property type="entry name" value="GAF_2"/>
    <property type="match status" value="1"/>
</dbReference>
<dbReference type="Pfam" id="PF07228">
    <property type="entry name" value="SpoIIE"/>
    <property type="match status" value="1"/>
</dbReference>
<dbReference type="InterPro" id="IPR052016">
    <property type="entry name" value="Bact_Sigma-Reg"/>
</dbReference>
<dbReference type="Gene3D" id="3.30.450.40">
    <property type="match status" value="1"/>
</dbReference>